<dbReference type="RefSeq" id="WP_301125478.1">
    <property type="nucleotide sequence ID" value="NZ_JAUHPV010000001.1"/>
</dbReference>
<sequence length="307" mass="32040">MDGEDRGLFAGRGIPANTVLKVILLVIIAFTVGIGAGWVTTQVPGIYRDLTAPEVTPSPLQSASPIPALSVEPSPPPQITRALDEDDATAGVIDLDVPFRADETFSPVIGADEPSEDAGTVRWVRVEMEDGLVVNSVAFADFVMATLNDNRGWANDGKVTFARTEGVADVRLVIASPRTAASLCSDPEAVAASGVLVESSTEASAEDEEPTPAELISESCAAQGLIVVSLYDWAAGLEVYGDARQDARRYLLTHFAGIVLGNPDERCSGGVAEVMVDQTAMGEGCSVNPWAFPEADPSPSPEPTAGG</sequence>
<comment type="caution">
    <text evidence="4">The sequence shown here is derived from an EMBL/GenBank/DDBJ whole genome shotgun (WGS) entry which is preliminary data.</text>
</comment>
<name>A0ABT8FXL3_9MICO</name>
<feature type="transmembrane region" description="Helical" evidence="2">
    <location>
        <begin position="20"/>
        <end position="39"/>
    </location>
</feature>
<keyword evidence="5" id="KW-1185">Reference proteome</keyword>
<organism evidence="4 5">
    <name type="scientific">Demequina zhanjiangensis</name>
    <dbReference type="NCBI Taxonomy" id="3051659"/>
    <lineage>
        <taxon>Bacteria</taxon>
        <taxon>Bacillati</taxon>
        <taxon>Actinomycetota</taxon>
        <taxon>Actinomycetes</taxon>
        <taxon>Micrococcales</taxon>
        <taxon>Demequinaceae</taxon>
        <taxon>Demequina</taxon>
    </lineage>
</organism>
<accession>A0ABT8FXL3</accession>
<evidence type="ECO:0000256" key="2">
    <source>
        <dbReference type="SAM" id="Phobius"/>
    </source>
</evidence>
<evidence type="ECO:0000259" key="3">
    <source>
        <dbReference type="Pfam" id="PF11350"/>
    </source>
</evidence>
<protein>
    <submittedName>
        <fullName evidence="4">DUF3152 domain-containing protein</fullName>
    </submittedName>
</protein>
<gene>
    <name evidence="4" type="ORF">QQX04_01405</name>
</gene>
<dbReference type="Proteomes" id="UP001172738">
    <property type="component" value="Unassembled WGS sequence"/>
</dbReference>
<proteinExistence type="predicted"/>
<dbReference type="Pfam" id="PF11350">
    <property type="entry name" value="DUF3152"/>
    <property type="match status" value="1"/>
</dbReference>
<evidence type="ECO:0000313" key="4">
    <source>
        <dbReference type="EMBL" id="MDN4471645.1"/>
    </source>
</evidence>
<feature type="domain" description="DUF3152" evidence="3">
    <location>
        <begin position="100"/>
        <end position="280"/>
    </location>
</feature>
<dbReference type="EMBL" id="JAUHPV010000001">
    <property type="protein sequence ID" value="MDN4471645.1"/>
    <property type="molecule type" value="Genomic_DNA"/>
</dbReference>
<evidence type="ECO:0000256" key="1">
    <source>
        <dbReference type="SAM" id="MobiDB-lite"/>
    </source>
</evidence>
<reference evidence="4" key="1">
    <citation type="submission" date="2023-06" db="EMBL/GenBank/DDBJ databases">
        <title>SYSU T00b26.</title>
        <authorList>
            <person name="Gao L."/>
            <person name="Fang B.-Z."/>
            <person name="Li W.-J."/>
        </authorList>
    </citation>
    <scope>NUCLEOTIDE SEQUENCE</scope>
    <source>
        <strain evidence="4">SYSU T00b26</strain>
    </source>
</reference>
<feature type="region of interest" description="Disordered" evidence="1">
    <location>
        <begin position="57"/>
        <end position="76"/>
    </location>
</feature>
<dbReference type="InterPro" id="IPR022603">
    <property type="entry name" value="DUF3152"/>
</dbReference>
<keyword evidence="2" id="KW-1133">Transmembrane helix</keyword>
<keyword evidence="2" id="KW-0812">Transmembrane</keyword>
<evidence type="ECO:0000313" key="5">
    <source>
        <dbReference type="Proteomes" id="UP001172738"/>
    </source>
</evidence>
<keyword evidence="2" id="KW-0472">Membrane</keyword>